<accession>A0A447TY62</accession>
<dbReference type="SUPFAM" id="SSF50998">
    <property type="entry name" value="Quinoprotein alcohol dehydrogenase-like"/>
    <property type="match status" value="1"/>
</dbReference>
<dbReference type="PROSITE" id="PS51257">
    <property type="entry name" value="PROKAR_LIPOPROTEIN"/>
    <property type="match status" value="1"/>
</dbReference>
<dbReference type="AlphaFoldDB" id="A0A447TY62"/>
<dbReference type="Gene3D" id="2.40.128.630">
    <property type="match status" value="1"/>
</dbReference>
<gene>
    <name evidence="3" type="primary">yfgL_1</name>
    <name evidence="3" type="ORF">NCTC6754_04099</name>
</gene>
<dbReference type="InterPro" id="IPR002372">
    <property type="entry name" value="PQQ_rpt_dom"/>
</dbReference>
<reference evidence="3 4" key="1">
    <citation type="submission" date="2018-12" db="EMBL/GenBank/DDBJ databases">
        <authorList>
            <consortium name="Pathogen Informatics"/>
        </authorList>
    </citation>
    <scope>NUCLEOTIDE SEQUENCE [LARGE SCALE GENOMIC DNA]</scope>
    <source>
        <strain evidence="3 4">NCTC6754</strain>
    </source>
</reference>
<keyword evidence="3" id="KW-0449">Lipoprotein</keyword>
<name>A0A447TY62_SALET</name>
<evidence type="ECO:0000313" key="4">
    <source>
        <dbReference type="Proteomes" id="UP000269208"/>
    </source>
</evidence>
<evidence type="ECO:0000256" key="1">
    <source>
        <dbReference type="SAM" id="SignalP"/>
    </source>
</evidence>
<evidence type="ECO:0000313" key="3">
    <source>
        <dbReference type="EMBL" id="VEB55934.1"/>
    </source>
</evidence>
<dbReference type="SMART" id="SM00564">
    <property type="entry name" value="PQQ"/>
    <property type="match status" value="1"/>
</dbReference>
<feature type="signal peptide" evidence="1">
    <location>
        <begin position="1"/>
        <end position="23"/>
    </location>
</feature>
<feature type="chain" id="PRO_5019026053" evidence="1">
    <location>
        <begin position="24"/>
        <end position="174"/>
    </location>
</feature>
<dbReference type="Pfam" id="PF13360">
    <property type="entry name" value="PQQ_2"/>
    <property type="match status" value="1"/>
</dbReference>
<dbReference type="EMBL" id="LR134190">
    <property type="protein sequence ID" value="VEB55934.1"/>
    <property type="molecule type" value="Genomic_DNA"/>
</dbReference>
<feature type="domain" description="Pyrrolo-quinoline quinone repeat" evidence="2">
    <location>
        <begin position="78"/>
        <end position="133"/>
    </location>
</feature>
<dbReference type="InterPro" id="IPR018391">
    <property type="entry name" value="PQQ_b-propeller_rpt"/>
</dbReference>
<proteinExistence type="predicted"/>
<keyword evidence="1" id="KW-0732">Signal</keyword>
<sequence length="174" mass="18799">MQLRKLLLPGLLSVTLLSGCSLFSGEEDVVKMSPLPQVENQFTPTTVWSTSVGNGIGEFYSNLHPVMADNVVYAADRAGVVKALNADDGKEIWSVNLGEKDGWFSRSSALLSGGVTVAGGHVYIGSEKGRGLCAEYQRRYHSMADEGRRRSVVSPGCQWMESSLSIPATVSCRR</sequence>
<dbReference type="Proteomes" id="UP000269208">
    <property type="component" value="Chromosome"/>
</dbReference>
<organism evidence="3 4">
    <name type="scientific">Salmonella enterica I</name>
    <dbReference type="NCBI Taxonomy" id="59201"/>
    <lineage>
        <taxon>Bacteria</taxon>
        <taxon>Pseudomonadati</taxon>
        <taxon>Pseudomonadota</taxon>
        <taxon>Gammaproteobacteria</taxon>
        <taxon>Enterobacterales</taxon>
        <taxon>Enterobacteriaceae</taxon>
        <taxon>Salmonella</taxon>
    </lineage>
</organism>
<evidence type="ECO:0000259" key="2">
    <source>
        <dbReference type="Pfam" id="PF13360"/>
    </source>
</evidence>
<dbReference type="InterPro" id="IPR011047">
    <property type="entry name" value="Quinoprotein_ADH-like_sf"/>
</dbReference>
<protein>
    <submittedName>
        <fullName evidence="3">Lipoprotein</fullName>
    </submittedName>
</protein>